<keyword evidence="1" id="KW-0472">Membrane</keyword>
<gene>
    <name evidence="2" type="ORF">ABS764_02560</name>
</gene>
<dbReference type="Proteomes" id="UP001629260">
    <property type="component" value="Unassembled WGS sequence"/>
</dbReference>
<comment type="caution">
    <text evidence="2">The sequence shown here is derived from an EMBL/GenBank/DDBJ whole genome shotgun (WGS) entry which is preliminary data.</text>
</comment>
<name>A0ABW8XQB0_9FLAO</name>
<sequence length="159" mass="18374">MLSGISWNNYIIVVVLLSVVWYLFVGLYYYFDTIKDVITGKRKLQFRSLAEKSISKKDYDFDDHLSEEVLNAPVTFEPVDPDFNMVEDLTAKLKITISDAHQKKLIKSEFEVRLQILLTEYASLGSSPFRPSINEFIVGECEKQDSVLLTHQEVDSLWN</sequence>
<protein>
    <submittedName>
        <fullName evidence="2">Uncharacterized protein</fullName>
    </submittedName>
</protein>
<keyword evidence="3" id="KW-1185">Reference proteome</keyword>
<dbReference type="RefSeq" id="WP_408079642.1">
    <property type="nucleotide sequence ID" value="NZ_JBELQA010000001.1"/>
</dbReference>
<evidence type="ECO:0000256" key="1">
    <source>
        <dbReference type="SAM" id="Phobius"/>
    </source>
</evidence>
<reference evidence="2 3" key="1">
    <citation type="submission" date="2024-06" db="EMBL/GenBank/DDBJ databases">
        <authorList>
            <person name="Kaempfer P."/>
            <person name="Viver T."/>
        </authorList>
    </citation>
    <scope>NUCLEOTIDE SEQUENCE [LARGE SCALE GENOMIC DNA]</scope>
    <source>
        <strain evidence="2 3">ST-87</strain>
    </source>
</reference>
<accession>A0ABW8XQB0</accession>
<feature type="transmembrane region" description="Helical" evidence="1">
    <location>
        <begin position="7"/>
        <end position="31"/>
    </location>
</feature>
<keyword evidence="1" id="KW-1133">Transmembrane helix</keyword>
<proteinExistence type="predicted"/>
<keyword evidence="1" id="KW-0812">Transmembrane</keyword>
<dbReference type="EMBL" id="JBELQA010000001">
    <property type="protein sequence ID" value="MFL9829722.1"/>
    <property type="molecule type" value="Genomic_DNA"/>
</dbReference>
<evidence type="ECO:0000313" key="3">
    <source>
        <dbReference type="Proteomes" id="UP001629260"/>
    </source>
</evidence>
<organism evidence="2 3">
    <name type="scientific">Flavobacterium plantiphilum</name>
    <dbReference type="NCBI Taxonomy" id="3163297"/>
    <lineage>
        <taxon>Bacteria</taxon>
        <taxon>Pseudomonadati</taxon>
        <taxon>Bacteroidota</taxon>
        <taxon>Flavobacteriia</taxon>
        <taxon>Flavobacteriales</taxon>
        <taxon>Flavobacteriaceae</taxon>
        <taxon>Flavobacterium</taxon>
    </lineage>
</organism>
<evidence type="ECO:0000313" key="2">
    <source>
        <dbReference type="EMBL" id="MFL9829722.1"/>
    </source>
</evidence>